<accession>A0ABS5IA36</accession>
<dbReference type="Proteomes" id="UP000680714">
    <property type="component" value="Unassembled WGS sequence"/>
</dbReference>
<reference evidence="2 3" key="1">
    <citation type="submission" date="2021-04" db="EMBL/GenBank/DDBJ databases">
        <title>Magnetospirillum sulfuroxidans sp. nov., a facultative chemolithoautotrophic sulfur-oxidizing alphaproteobacterium isolated from freshwater sediment and proposals for Paramagetospirillum gen. nov., and Magnetospirillaceae fam. nov.</title>
        <authorList>
            <person name="Koziaeva V."/>
            <person name="Geelhoed J.S."/>
            <person name="Sorokin D.Y."/>
            <person name="Grouzdev D.S."/>
        </authorList>
    </citation>
    <scope>NUCLEOTIDE SEQUENCE [LARGE SCALE GENOMIC DNA]</scope>
    <source>
        <strain evidence="2 3">J10</strain>
    </source>
</reference>
<dbReference type="RefSeq" id="WP_211546531.1">
    <property type="nucleotide sequence ID" value="NZ_JAGTUF010000002.1"/>
</dbReference>
<organism evidence="2 3">
    <name type="scientific">Magnetospirillum sulfuroxidans</name>
    <dbReference type="NCBI Taxonomy" id="611300"/>
    <lineage>
        <taxon>Bacteria</taxon>
        <taxon>Pseudomonadati</taxon>
        <taxon>Pseudomonadota</taxon>
        <taxon>Alphaproteobacteria</taxon>
        <taxon>Rhodospirillales</taxon>
        <taxon>Rhodospirillaceae</taxon>
        <taxon>Magnetospirillum</taxon>
    </lineage>
</organism>
<evidence type="ECO:0000313" key="2">
    <source>
        <dbReference type="EMBL" id="MBR9971022.1"/>
    </source>
</evidence>
<dbReference type="Pfam" id="PF12680">
    <property type="entry name" value="SnoaL_2"/>
    <property type="match status" value="1"/>
</dbReference>
<evidence type="ECO:0000313" key="3">
    <source>
        <dbReference type="Proteomes" id="UP000680714"/>
    </source>
</evidence>
<dbReference type="Gene3D" id="3.10.450.50">
    <property type="match status" value="1"/>
</dbReference>
<evidence type="ECO:0000259" key="1">
    <source>
        <dbReference type="Pfam" id="PF12680"/>
    </source>
</evidence>
<name>A0ABS5IA36_9PROT</name>
<feature type="domain" description="SnoaL-like" evidence="1">
    <location>
        <begin position="23"/>
        <end position="107"/>
    </location>
</feature>
<proteinExistence type="predicted"/>
<dbReference type="InterPro" id="IPR037401">
    <property type="entry name" value="SnoaL-like"/>
</dbReference>
<gene>
    <name evidence="2" type="ORF">KEC16_04775</name>
</gene>
<protein>
    <submittedName>
        <fullName evidence="2">Nuclear transport factor 2 family protein</fullName>
    </submittedName>
</protein>
<sequence>MIINPCPKVAIMSIHLPGAVSIFFDVSNGGDSSGLRHILAADAVAHDEGRSHEGCQAVQAWLQEARRKYQYHVAPMAVQSQDERVTVATKVSGNFPGSPLQLEYVFRMAGDLIQSVEIR</sequence>
<dbReference type="InterPro" id="IPR032710">
    <property type="entry name" value="NTF2-like_dom_sf"/>
</dbReference>
<dbReference type="EMBL" id="JAGTUF010000002">
    <property type="protein sequence ID" value="MBR9971022.1"/>
    <property type="molecule type" value="Genomic_DNA"/>
</dbReference>
<comment type="caution">
    <text evidence="2">The sequence shown here is derived from an EMBL/GenBank/DDBJ whole genome shotgun (WGS) entry which is preliminary data.</text>
</comment>
<keyword evidence="3" id="KW-1185">Reference proteome</keyword>
<dbReference type="SUPFAM" id="SSF54427">
    <property type="entry name" value="NTF2-like"/>
    <property type="match status" value="1"/>
</dbReference>